<dbReference type="AlphaFoldDB" id="A0A511XPL5"/>
<evidence type="ECO:0008006" key="3">
    <source>
        <dbReference type="Google" id="ProtNLM"/>
    </source>
</evidence>
<reference evidence="1 2" key="1">
    <citation type="submission" date="2019-07" db="EMBL/GenBank/DDBJ databases">
        <title>Whole genome shotgun sequence of Acetobacter oeni NBRC 105207.</title>
        <authorList>
            <person name="Hosoyama A."/>
            <person name="Uohara A."/>
            <person name="Ohji S."/>
            <person name="Ichikawa N."/>
        </authorList>
    </citation>
    <scope>NUCLEOTIDE SEQUENCE [LARGE SCALE GENOMIC DNA]</scope>
    <source>
        <strain evidence="1 2">NBRC 105207</strain>
    </source>
</reference>
<sequence>MPQPISFHDLTDAAEIPPTLLRRTESDLSVFIERVKPVIEEVRTGGDAALRHFA</sequence>
<gene>
    <name evidence="1" type="ORF">AOE01nite_30700</name>
</gene>
<comment type="caution">
    <text evidence="1">The sequence shown here is derived from an EMBL/GenBank/DDBJ whole genome shotgun (WGS) entry which is preliminary data.</text>
</comment>
<accession>A0A511XPL5</accession>
<name>A0A511XPL5_9PROT</name>
<proteinExistence type="predicted"/>
<evidence type="ECO:0000313" key="2">
    <source>
        <dbReference type="Proteomes" id="UP000321746"/>
    </source>
</evidence>
<organism evidence="1 2">
    <name type="scientific">Acetobacter oeni</name>
    <dbReference type="NCBI Taxonomy" id="304077"/>
    <lineage>
        <taxon>Bacteria</taxon>
        <taxon>Pseudomonadati</taxon>
        <taxon>Pseudomonadota</taxon>
        <taxon>Alphaproteobacteria</taxon>
        <taxon>Acetobacterales</taxon>
        <taxon>Acetobacteraceae</taxon>
        <taxon>Acetobacter</taxon>
    </lineage>
</organism>
<protein>
    <recommendedName>
        <fullName evidence="3">Histidinol dehydrogenase</fullName>
    </recommendedName>
</protein>
<dbReference type="EMBL" id="BJYG01000056">
    <property type="protein sequence ID" value="GEN64846.1"/>
    <property type="molecule type" value="Genomic_DNA"/>
</dbReference>
<dbReference type="Proteomes" id="UP000321746">
    <property type="component" value="Unassembled WGS sequence"/>
</dbReference>
<dbReference type="RefSeq" id="WP_242012124.1">
    <property type="nucleotide sequence ID" value="NZ_BJYG01000056.1"/>
</dbReference>
<evidence type="ECO:0000313" key="1">
    <source>
        <dbReference type="EMBL" id="GEN64846.1"/>
    </source>
</evidence>
<keyword evidence="2" id="KW-1185">Reference proteome</keyword>